<dbReference type="InterPro" id="IPR029752">
    <property type="entry name" value="D-isomer_DH_CS1"/>
</dbReference>
<dbReference type="InterPro" id="IPR006140">
    <property type="entry name" value="D-isomer_DH_NAD-bd"/>
</dbReference>
<dbReference type="Gene3D" id="3.40.50.720">
    <property type="entry name" value="NAD(P)-binding Rossmann-like Domain"/>
    <property type="match status" value="2"/>
</dbReference>
<dbReference type="PANTHER" id="PTHR10996">
    <property type="entry name" value="2-HYDROXYACID DEHYDROGENASE-RELATED"/>
    <property type="match status" value="1"/>
</dbReference>
<reference evidence="10 11" key="1">
    <citation type="submission" date="2016-01" db="EMBL/GenBank/DDBJ databases">
        <authorList>
            <person name="Mitreva M."/>
            <person name="Pepin K.H."/>
            <person name="Mihindukulasuriya K.A."/>
            <person name="Fulton R."/>
            <person name="Fronick C."/>
            <person name="O'Laughlin M."/>
            <person name="Miner T."/>
            <person name="Herter B."/>
            <person name="Rosa B.A."/>
            <person name="Cordes M."/>
            <person name="Tomlinson C."/>
            <person name="Wollam A."/>
            <person name="Palsikar V.B."/>
            <person name="Mardis E.R."/>
            <person name="Wilson R.K."/>
        </authorList>
    </citation>
    <scope>NUCLEOTIDE SEQUENCE [LARGE SCALE GENOMIC DNA]</scope>
    <source>
        <strain evidence="10 11">MJR7738</strain>
    </source>
</reference>
<dbReference type="SUPFAM" id="SSF51735">
    <property type="entry name" value="NAD(P)-binding Rossmann-fold domains"/>
    <property type="match status" value="1"/>
</dbReference>
<feature type="domain" description="D-isomer specific 2-hydroxyacid dehydrogenase catalytic" evidence="8">
    <location>
        <begin position="5"/>
        <end position="319"/>
    </location>
</feature>
<dbReference type="PROSITE" id="PS00065">
    <property type="entry name" value="D_2_HYDROXYACID_DH_1"/>
    <property type="match status" value="1"/>
</dbReference>
<comment type="similarity">
    <text evidence="1 7">Belongs to the D-isomer specific 2-hydroxyacid dehydrogenase family.</text>
</comment>
<evidence type="ECO:0000256" key="2">
    <source>
        <dbReference type="ARBA" id="ARBA00012969"/>
    </source>
</evidence>
<organism evidence="10 11">
    <name type="scientific">Staphylococcus lugdunensis</name>
    <dbReference type="NCBI Taxonomy" id="28035"/>
    <lineage>
        <taxon>Bacteria</taxon>
        <taxon>Bacillati</taxon>
        <taxon>Bacillota</taxon>
        <taxon>Bacilli</taxon>
        <taxon>Bacillales</taxon>
        <taxon>Staphylococcaceae</taxon>
        <taxon>Staphylococcus</taxon>
    </lineage>
</organism>
<dbReference type="InterPro" id="IPR050223">
    <property type="entry name" value="D-isomer_2-hydroxyacid_DH"/>
</dbReference>
<dbReference type="Proteomes" id="UP000070063">
    <property type="component" value="Unassembled WGS sequence"/>
</dbReference>
<dbReference type="SUPFAM" id="SSF52283">
    <property type="entry name" value="Formate/glycerate dehydrogenase catalytic domain-like"/>
    <property type="match status" value="1"/>
</dbReference>
<evidence type="ECO:0000256" key="3">
    <source>
        <dbReference type="ARBA" id="ARBA00014095"/>
    </source>
</evidence>
<dbReference type="FunFam" id="3.40.50.720:FF:000462">
    <property type="entry name" value="Glyoxylate reductase (NADP+)"/>
    <property type="match status" value="1"/>
</dbReference>
<dbReference type="EMBL" id="LRQI01000029">
    <property type="protein sequence ID" value="KXA39170.1"/>
    <property type="molecule type" value="Genomic_DNA"/>
</dbReference>
<dbReference type="GO" id="GO:0008720">
    <property type="term" value="F:D-lactate dehydrogenase (NAD+) activity"/>
    <property type="evidence" value="ECO:0007669"/>
    <property type="project" value="UniProtKB-EC"/>
</dbReference>
<comment type="caution">
    <text evidence="10">The sequence shown here is derived from an EMBL/GenBank/DDBJ whole genome shotgun (WGS) entry which is preliminary data.</text>
</comment>
<dbReference type="AlphaFoldDB" id="A0ABD4EGK8"/>
<dbReference type="EC" id="1.1.1.28" evidence="2"/>
<dbReference type="InterPro" id="IPR036291">
    <property type="entry name" value="NAD(P)-bd_dom_sf"/>
</dbReference>
<evidence type="ECO:0000256" key="1">
    <source>
        <dbReference type="ARBA" id="ARBA00005854"/>
    </source>
</evidence>
<evidence type="ECO:0000256" key="5">
    <source>
        <dbReference type="ARBA" id="ARBA00030947"/>
    </source>
</evidence>
<evidence type="ECO:0000256" key="4">
    <source>
        <dbReference type="ARBA" id="ARBA00023002"/>
    </source>
</evidence>
<name>A0ABD4EGK8_STALU</name>
<evidence type="ECO:0000259" key="8">
    <source>
        <dbReference type="Pfam" id="PF00389"/>
    </source>
</evidence>
<dbReference type="InterPro" id="IPR029753">
    <property type="entry name" value="D-isomer_DH_CS"/>
</dbReference>
<dbReference type="Pfam" id="PF02826">
    <property type="entry name" value="2-Hacid_dh_C"/>
    <property type="match status" value="1"/>
</dbReference>
<evidence type="ECO:0000313" key="11">
    <source>
        <dbReference type="Proteomes" id="UP000070063"/>
    </source>
</evidence>
<evidence type="ECO:0000313" key="10">
    <source>
        <dbReference type="EMBL" id="KXA39170.1"/>
    </source>
</evidence>
<accession>A0ABD4EGK8</accession>
<dbReference type="InterPro" id="IPR006139">
    <property type="entry name" value="D-isomer_2_OHA_DH_cat_dom"/>
</dbReference>
<dbReference type="PANTHER" id="PTHR10996:SF283">
    <property type="entry name" value="GLYOXYLATE_HYDROXYPYRUVATE REDUCTASE B"/>
    <property type="match status" value="1"/>
</dbReference>
<keyword evidence="4 7" id="KW-0560">Oxidoreductase</keyword>
<evidence type="ECO:0000259" key="9">
    <source>
        <dbReference type="Pfam" id="PF02826"/>
    </source>
</evidence>
<feature type="domain" description="D-isomer specific 2-hydroxyacid dehydrogenase NAD-binding" evidence="9">
    <location>
        <begin position="110"/>
        <end position="288"/>
    </location>
</feature>
<sequence length="322" mass="35783">MMVKILVTRKIPDHFVQQLEQFGEVEMWDKALVPMPRAQFLTAIKDATACFITLSEQIDHEVIAQAPQLRIVANMAVGYDNIDISLAKSRDIVVTNTPDVLTETTAELGFTLMLSVARRIVEAEKYVQDGRWTSWGPYLLSGKDVYGSTVGIFGMGAIGQAFARRLSGFNTRTLYHNRSRREDVERELKVTYADFDTLLEESDFVICTAPLTAETKNKFNAEAFQAMKQDAIFINIGRGAIVDEDALVFALEQGDIAGCGLDVLREEPINEKHPLLSMPNAVILPHIGSASVKTRNRMIQLCVDNIVAVLQQQAPLTPVTSH</sequence>
<dbReference type="CDD" id="cd05301">
    <property type="entry name" value="GDH"/>
    <property type="match status" value="1"/>
</dbReference>
<comment type="catalytic activity">
    <reaction evidence="6">
        <text>(R)-lactate + NAD(+) = pyruvate + NADH + H(+)</text>
        <dbReference type="Rhea" id="RHEA:16369"/>
        <dbReference type="ChEBI" id="CHEBI:15361"/>
        <dbReference type="ChEBI" id="CHEBI:15378"/>
        <dbReference type="ChEBI" id="CHEBI:16004"/>
        <dbReference type="ChEBI" id="CHEBI:57540"/>
        <dbReference type="ChEBI" id="CHEBI:57945"/>
        <dbReference type="EC" id="1.1.1.28"/>
    </reaction>
</comment>
<proteinExistence type="inferred from homology"/>
<evidence type="ECO:0000256" key="6">
    <source>
        <dbReference type="ARBA" id="ARBA00049040"/>
    </source>
</evidence>
<protein>
    <recommendedName>
        <fullName evidence="3">D-lactate dehydrogenase</fullName>
        <ecNumber evidence="2">1.1.1.28</ecNumber>
    </recommendedName>
    <alternativeName>
        <fullName evidence="5">D-specific 2-hydroxyacid dehydrogenase</fullName>
    </alternativeName>
</protein>
<evidence type="ECO:0000256" key="7">
    <source>
        <dbReference type="RuleBase" id="RU003719"/>
    </source>
</evidence>
<gene>
    <name evidence="10" type="ORF">HMPREF3225_00801</name>
</gene>
<dbReference type="Pfam" id="PF00389">
    <property type="entry name" value="2-Hacid_dh"/>
    <property type="match status" value="1"/>
</dbReference>
<dbReference type="PROSITE" id="PS00671">
    <property type="entry name" value="D_2_HYDROXYACID_DH_3"/>
    <property type="match status" value="1"/>
</dbReference>